<dbReference type="OrthoDB" id="10250354at2759"/>
<dbReference type="InterPro" id="IPR018253">
    <property type="entry name" value="DnaJ_domain_CS"/>
</dbReference>
<dbReference type="Proteomes" id="UP000428333">
    <property type="component" value="Linkage Group LG10"/>
</dbReference>
<organism evidence="2 3">
    <name type="scientific">Rhododendron williamsianum</name>
    <dbReference type="NCBI Taxonomy" id="262921"/>
    <lineage>
        <taxon>Eukaryota</taxon>
        <taxon>Viridiplantae</taxon>
        <taxon>Streptophyta</taxon>
        <taxon>Embryophyta</taxon>
        <taxon>Tracheophyta</taxon>
        <taxon>Spermatophyta</taxon>
        <taxon>Magnoliopsida</taxon>
        <taxon>eudicotyledons</taxon>
        <taxon>Gunneridae</taxon>
        <taxon>Pentapetalae</taxon>
        <taxon>asterids</taxon>
        <taxon>Ericales</taxon>
        <taxon>Ericaceae</taxon>
        <taxon>Ericoideae</taxon>
        <taxon>Rhodoreae</taxon>
        <taxon>Rhododendron</taxon>
    </lineage>
</organism>
<dbReference type="SUPFAM" id="SSF46565">
    <property type="entry name" value="Chaperone J-domain"/>
    <property type="match status" value="1"/>
</dbReference>
<feature type="domain" description="J" evidence="1">
    <location>
        <begin position="10"/>
        <end position="79"/>
    </location>
</feature>
<dbReference type="EMBL" id="QEFC01002762">
    <property type="protein sequence ID" value="KAE9450750.1"/>
    <property type="molecule type" value="Genomic_DNA"/>
</dbReference>
<proteinExistence type="predicted"/>
<name>A0A6A4KYH2_9ERIC</name>
<gene>
    <name evidence="2" type="ORF">C3L33_17347</name>
</gene>
<dbReference type="InterPro" id="IPR001623">
    <property type="entry name" value="DnaJ_domain"/>
</dbReference>
<sequence length="223" mass="25594">MDTTDPRWDSYYGILGVNVDSSDEEIRRAYRKLAMQWHPDKWTRSPSLLGEAKHKFQQIQEAYSVLSDQRKRAIYDAGLHHTLEDEDEDFSDFLMEMMSLMNQAKREGKSYSMEELQSMFTDMARVSSTQIGLIPHISNGLLSTSLPNGVKSPLRLMTPEIPIEVDARHIPWPEQTHIYACLISRCIEENHFASLSARSLGPQELGCCLFKEKSSNFKFLLGM</sequence>
<dbReference type="CDD" id="cd06257">
    <property type="entry name" value="DnaJ"/>
    <property type="match status" value="1"/>
</dbReference>
<dbReference type="PANTHER" id="PTHR44743:SF10">
    <property type="entry name" value="J DOMAIN-CONTAINING PROTEIN"/>
    <property type="match status" value="1"/>
</dbReference>
<comment type="caution">
    <text evidence="2">The sequence shown here is derived from an EMBL/GenBank/DDBJ whole genome shotgun (WGS) entry which is preliminary data.</text>
</comment>
<protein>
    <recommendedName>
        <fullName evidence="1">J domain-containing protein</fullName>
    </recommendedName>
</protein>
<accession>A0A6A4KYH2</accession>
<evidence type="ECO:0000259" key="1">
    <source>
        <dbReference type="PROSITE" id="PS50076"/>
    </source>
</evidence>
<dbReference type="InterPro" id="IPR036869">
    <property type="entry name" value="J_dom_sf"/>
</dbReference>
<keyword evidence="3" id="KW-1185">Reference proteome</keyword>
<feature type="non-terminal residue" evidence="2">
    <location>
        <position position="1"/>
    </location>
</feature>
<reference evidence="2 3" key="1">
    <citation type="journal article" date="2019" name="Genome Biol. Evol.">
        <title>The Rhododendron genome and chromosomal organization provide insight into shared whole-genome duplications across the heath family (Ericaceae).</title>
        <authorList>
            <person name="Soza V.L."/>
            <person name="Lindsley D."/>
            <person name="Waalkes A."/>
            <person name="Ramage E."/>
            <person name="Patwardhan R.P."/>
            <person name="Burton J.N."/>
            <person name="Adey A."/>
            <person name="Kumar A."/>
            <person name="Qiu R."/>
            <person name="Shendure J."/>
            <person name="Hall B."/>
        </authorList>
    </citation>
    <scope>NUCLEOTIDE SEQUENCE [LARGE SCALE GENOMIC DNA]</scope>
    <source>
        <strain evidence="2">RSF 1966-606</strain>
    </source>
</reference>
<dbReference type="PROSITE" id="PS00636">
    <property type="entry name" value="DNAJ_1"/>
    <property type="match status" value="1"/>
</dbReference>
<evidence type="ECO:0000313" key="3">
    <source>
        <dbReference type="Proteomes" id="UP000428333"/>
    </source>
</evidence>
<dbReference type="Pfam" id="PF00226">
    <property type="entry name" value="DnaJ"/>
    <property type="match status" value="1"/>
</dbReference>
<dbReference type="AlphaFoldDB" id="A0A6A4KYH2"/>
<dbReference type="PROSITE" id="PS50076">
    <property type="entry name" value="DNAJ_2"/>
    <property type="match status" value="1"/>
</dbReference>
<dbReference type="Gene3D" id="1.10.287.110">
    <property type="entry name" value="DnaJ domain"/>
    <property type="match status" value="1"/>
</dbReference>
<dbReference type="SMART" id="SM00271">
    <property type="entry name" value="DnaJ"/>
    <property type="match status" value="1"/>
</dbReference>
<dbReference type="PANTHER" id="PTHR44743">
    <property type="entry name" value="PUTATIVE, EXPRESSED-RELATED"/>
    <property type="match status" value="1"/>
</dbReference>
<evidence type="ECO:0000313" key="2">
    <source>
        <dbReference type="EMBL" id="KAE9450750.1"/>
    </source>
</evidence>
<dbReference type="PRINTS" id="PR00625">
    <property type="entry name" value="JDOMAIN"/>
</dbReference>